<evidence type="ECO:0000313" key="2">
    <source>
        <dbReference type="EMBL" id="BCB28077.1"/>
    </source>
</evidence>
<sequence>MQVKILGCSGGIGGARRTMSLLVDDEIAIDAGSGLGDLALEQMARIDHVFLTHTHLDHTGFLPLLADAAAYLRQRPLEVHAQAQTIAALREHMLNGILWPDYSVKPSRENPYLRFHPLTVGQAVALGERRITALPALHAVPGVGYRIDSGAASFVYSGDTTLCPAFWEALNAIDNLACLMIEATFLNANRHVAAESGHMTAELLAQGLATLRRPVQLLIAHMESGREQESMAEVLAAAEKWQPRAVLQGETFVL</sequence>
<dbReference type="InterPro" id="IPR036866">
    <property type="entry name" value="RibonucZ/Hydroxyglut_hydro"/>
</dbReference>
<dbReference type="Gene3D" id="3.60.15.10">
    <property type="entry name" value="Ribonuclease Z/Hydroxyacylglutathione hydrolase-like"/>
    <property type="match status" value="1"/>
</dbReference>
<reference evidence="3" key="1">
    <citation type="submission" date="2020-03" db="EMBL/GenBank/DDBJ databases">
        <title>Complete genome sequence of sulfur-oxidizing bacterium skT11.</title>
        <authorList>
            <person name="Kanda M."/>
            <person name="Kojima H."/>
            <person name="Fukui M."/>
        </authorList>
    </citation>
    <scope>NUCLEOTIDE SEQUENCE [LARGE SCALE GENOMIC DNA]</scope>
    <source>
        <strain evidence="3">skT11</strain>
    </source>
</reference>
<dbReference type="PRINTS" id="PR00388">
    <property type="entry name" value="PDIESTERASE2"/>
</dbReference>
<dbReference type="AlphaFoldDB" id="A0A6F8VG46"/>
<dbReference type="KEGG" id="slac:SKTS_29630"/>
<dbReference type="CDD" id="cd07735">
    <property type="entry name" value="class_II_PDE_MBL-fold"/>
    <property type="match status" value="1"/>
</dbReference>
<keyword evidence="3" id="KW-1185">Reference proteome</keyword>
<dbReference type="PANTHER" id="PTHR42663:SF6">
    <property type="entry name" value="HYDROLASE C777.06C-RELATED"/>
    <property type="match status" value="1"/>
</dbReference>
<gene>
    <name evidence="2" type="ORF">SKTS_29630</name>
</gene>
<dbReference type="InterPro" id="IPR001279">
    <property type="entry name" value="Metallo-B-lactamas"/>
</dbReference>
<evidence type="ECO:0000313" key="3">
    <source>
        <dbReference type="Proteomes" id="UP000502260"/>
    </source>
</evidence>
<feature type="domain" description="Metallo-beta-lactamase" evidence="1">
    <location>
        <begin position="16"/>
        <end position="198"/>
    </location>
</feature>
<dbReference type="PANTHER" id="PTHR42663">
    <property type="entry name" value="HYDROLASE C777.06C-RELATED-RELATED"/>
    <property type="match status" value="1"/>
</dbReference>
<dbReference type="SMART" id="SM00849">
    <property type="entry name" value="Lactamase_B"/>
    <property type="match status" value="1"/>
</dbReference>
<dbReference type="SUPFAM" id="SSF56281">
    <property type="entry name" value="Metallo-hydrolase/oxidoreductase"/>
    <property type="match status" value="1"/>
</dbReference>
<dbReference type="RefSeq" id="WP_173066836.1">
    <property type="nucleotide sequence ID" value="NZ_AP022853.1"/>
</dbReference>
<name>A0A6F8VG46_9PROT</name>
<dbReference type="EMBL" id="AP022853">
    <property type="protein sequence ID" value="BCB28077.1"/>
    <property type="molecule type" value="Genomic_DNA"/>
</dbReference>
<dbReference type="InterPro" id="IPR000396">
    <property type="entry name" value="Pdiesterase2"/>
</dbReference>
<accession>A0A6F8VG46</accession>
<dbReference type="Pfam" id="PF12706">
    <property type="entry name" value="Lactamase_B_2"/>
    <property type="match status" value="1"/>
</dbReference>
<evidence type="ECO:0000259" key="1">
    <source>
        <dbReference type="SMART" id="SM00849"/>
    </source>
</evidence>
<protein>
    <submittedName>
        <fullName evidence="2">cAMP phosphodiesterase class-II:metallo-beta-lactamase superfamily protein</fullName>
    </submittedName>
</protein>
<dbReference type="GO" id="GO:0006198">
    <property type="term" value="P:cAMP catabolic process"/>
    <property type="evidence" value="ECO:0007669"/>
    <property type="project" value="InterPro"/>
</dbReference>
<organism evidence="2 3">
    <name type="scientific">Sulfurimicrobium lacus</name>
    <dbReference type="NCBI Taxonomy" id="2715678"/>
    <lineage>
        <taxon>Bacteria</taxon>
        <taxon>Pseudomonadati</taxon>
        <taxon>Pseudomonadota</taxon>
        <taxon>Betaproteobacteria</taxon>
        <taxon>Nitrosomonadales</taxon>
        <taxon>Sulfuricellaceae</taxon>
        <taxon>Sulfurimicrobium</taxon>
    </lineage>
</organism>
<dbReference type="GO" id="GO:0004115">
    <property type="term" value="F:3',5'-cyclic-AMP phosphodiesterase activity"/>
    <property type="evidence" value="ECO:0007669"/>
    <property type="project" value="InterPro"/>
</dbReference>
<dbReference type="Proteomes" id="UP000502260">
    <property type="component" value="Chromosome"/>
</dbReference>
<proteinExistence type="predicted"/>